<name>A0A813JZS2_POLGL</name>
<dbReference type="PANTHER" id="PTHR30249:SF0">
    <property type="entry name" value="PLASTIDAL GLYCOLATE_GLYCERATE TRANSLOCATOR 1, CHLOROPLASTIC"/>
    <property type="match status" value="1"/>
</dbReference>
<dbReference type="EMBL" id="CAJNNW010027838">
    <property type="protein sequence ID" value="CAE8693347.1"/>
    <property type="molecule type" value="Genomic_DNA"/>
</dbReference>
<evidence type="ECO:0000256" key="5">
    <source>
        <dbReference type="SAM" id="Phobius"/>
    </source>
</evidence>
<feature type="transmembrane region" description="Helical" evidence="5">
    <location>
        <begin position="233"/>
        <end position="251"/>
    </location>
</feature>
<comment type="caution">
    <text evidence="6">The sequence shown here is derived from an EMBL/GenBank/DDBJ whole genome shotgun (WGS) entry which is preliminary data.</text>
</comment>
<proteinExistence type="predicted"/>
<dbReference type="GO" id="GO:0016020">
    <property type="term" value="C:membrane"/>
    <property type="evidence" value="ECO:0007669"/>
    <property type="project" value="UniProtKB-SubCell"/>
</dbReference>
<feature type="transmembrane region" description="Helical" evidence="5">
    <location>
        <begin position="188"/>
        <end position="206"/>
    </location>
</feature>
<gene>
    <name evidence="6" type="ORF">PGLA2088_LOCUS28352</name>
</gene>
<feature type="transmembrane region" description="Helical" evidence="5">
    <location>
        <begin position="362"/>
        <end position="384"/>
    </location>
</feature>
<protein>
    <submittedName>
        <fullName evidence="6">Uncharacterized protein</fullName>
    </submittedName>
</protein>
<dbReference type="PANTHER" id="PTHR30249">
    <property type="entry name" value="PUTATIVE SEROTONIN TRANSPORTER"/>
    <property type="match status" value="1"/>
</dbReference>
<dbReference type="InterPro" id="IPR007300">
    <property type="entry name" value="CidB/LrgB"/>
</dbReference>
<evidence type="ECO:0000256" key="2">
    <source>
        <dbReference type="ARBA" id="ARBA00022692"/>
    </source>
</evidence>
<feature type="transmembrane region" description="Helical" evidence="5">
    <location>
        <begin position="290"/>
        <end position="310"/>
    </location>
</feature>
<organism evidence="6 7">
    <name type="scientific">Polarella glacialis</name>
    <name type="common">Dinoflagellate</name>
    <dbReference type="NCBI Taxonomy" id="89957"/>
    <lineage>
        <taxon>Eukaryota</taxon>
        <taxon>Sar</taxon>
        <taxon>Alveolata</taxon>
        <taxon>Dinophyceae</taxon>
        <taxon>Suessiales</taxon>
        <taxon>Suessiaceae</taxon>
        <taxon>Polarella</taxon>
    </lineage>
</organism>
<keyword evidence="2 5" id="KW-0812">Transmembrane</keyword>
<keyword evidence="3 5" id="KW-1133">Transmembrane helix</keyword>
<dbReference type="Proteomes" id="UP000626109">
    <property type="component" value="Unassembled WGS sequence"/>
</dbReference>
<keyword evidence="4 5" id="KW-0472">Membrane</keyword>
<evidence type="ECO:0000313" key="6">
    <source>
        <dbReference type="EMBL" id="CAE8693347.1"/>
    </source>
</evidence>
<evidence type="ECO:0000256" key="4">
    <source>
        <dbReference type="ARBA" id="ARBA00023136"/>
    </source>
</evidence>
<reference evidence="6" key="1">
    <citation type="submission" date="2021-02" db="EMBL/GenBank/DDBJ databases">
        <authorList>
            <person name="Dougan E. K."/>
            <person name="Rhodes N."/>
            <person name="Thang M."/>
            <person name="Chan C."/>
        </authorList>
    </citation>
    <scope>NUCLEOTIDE SEQUENCE</scope>
</reference>
<evidence type="ECO:0000256" key="1">
    <source>
        <dbReference type="ARBA" id="ARBA00004141"/>
    </source>
</evidence>
<feature type="transmembrane region" description="Helical" evidence="5">
    <location>
        <begin position="263"/>
        <end position="283"/>
    </location>
</feature>
<sequence length="398" mass="40608">MARSARCGWGVNVAAWAHGPSHSPQLAKTCVQRLGQKSSHAVRQHFETAVHSGRRFCTGGSSSSGATSAGTSSSASTAAAAQPSAVENAVKIVAGVGAFLAFEDTIRNGMVASGANAYMPTQIGSMLGAFACLSGTSLLAPAAAITLHTALLPGVGWVNRWLPVFLVPVQVMLPTLSFPGGASEAGGLALLLGGGWLATVCLSSRLASRLLTLLPAVVPMAASAAAAAPKRTLLLPALWLLAAAAAAPFGADPNFWGGGEEAARALRGGTLVALGVGSFALAVQRKMPGHLCFLACGAATIAGTAALASFRGETYGTVVKRDYLAGAHGPQGSGDFLIWCMGPALVATGVQMFGFAQGDFRLLLLLLLFDCCLIVVIIIFIFIVDAGDFRFVLIFIVV</sequence>
<feature type="transmembrane region" description="Helical" evidence="5">
    <location>
        <begin position="127"/>
        <end position="151"/>
    </location>
</feature>
<feature type="transmembrane region" description="Helical" evidence="5">
    <location>
        <begin position="336"/>
        <end position="355"/>
    </location>
</feature>
<accession>A0A813JZS2</accession>
<evidence type="ECO:0000256" key="3">
    <source>
        <dbReference type="ARBA" id="ARBA00022989"/>
    </source>
</evidence>
<dbReference type="AlphaFoldDB" id="A0A813JZS2"/>
<comment type="subcellular location">
    <subcellularLocation>
        <location evidence="1">Membrane</location>
        <topology evidence="1">Multi-pass membrane protein</topology>
    </subcellularLocation>
</comment>
<evidence type="ECO:0000313" key="7">
    <source>
        <dbReference type="Proteomes" id="UP000626109"/>
    </source>
</evidence>